<reference evidence="16 17" key="1">
    <citation type="submission" date="2019-09" db="EMBL/GenBank/DDBJ databases">
        <title>Wenzhouxiangella sp. Genome sequencing and assembly.</title>
        <authorList>
            <person name="Zhang R."/>
        </authorList>
    </citation>
    <scope>NUCLEOTIDE SEQUENCE [LARGE SCALE GENOMIC DNA]</scope>
    <source>
        <strain evidence="16 17">W260</strain>
    </source>
</reference>
<evidence type="ECO:0000256" key="13">
    <source>
        <dbReference type="ARBA" id="ARBA00023004"/>
    </source>
</evidence>
<dbReference type="GO" id="GO:0006099">
    <property type="term" value="P:tricarboxylic acid cycle"/>
    <property type="evidence" value="ECO:0007669"/>
    <property type="project" value="UniProtKB-UniPathway"/>
</dbReference>
<dbReference type="InterPro" id="IPR014312">
    <property type="entry name" value="Succ_DH_anchor"/>
</dbReference>
<protein>
    <recommendedName>
        <fullName evidence="5">Succinate dehydrogenase hydrophobic membrane anchor subunit</fullName>
    </recommendedName>
</protein>
<dbReference type="InterPro" id="IPR034804">
    <property type="entry name" value="SQR/QFR_C/D"/>
</dbReference>
<dbReference type="NCBIfam" id="TIGR02968">
    <property type="entry name" value="succ_dehyd_anc"/>
    <property type="match status" value="1"/>
</dbReference>
<evidence type="ECO:0000256" key="9">
    <source>
        <dbReference type="ARBA" id="ARBA00022692"/>
    </source>
</evidence>
<keyword evidence="14 15" id="KW-0472">Membrane</keyword>
<dbReference type="Proteomes" id="UP000325372">
    <property type="component" value="Unassembled WGS sequence"/>
</dbReference>
<evidence type="ECO:0000313" key="17">
    <source>
        <dbReference type="Proteomes" id="UP000325372"/>
    </source>
</evidence>
<evidence type="ECO:0000256" key="2">
    <source>
        <dbReference type="ARBA" id="ARBA00004050"/>
    </source>
</evidence>
<keyword evidence="6" id="KW-0813">Transport</keyword>
<dbReference type="UniPathway" id="UPA00223"/>
<comment type="function">
    <text evidence="2">Membrane-anchoring subunit of succinate dehydrogenase (SDH).</text>
</comment>
<keyword evidence="8" id="KW-0349">Heme</keyword>
<keyword evidence="11" id="KW-0249">Electron transport</keyword>
<evidence type="ECO:0000256" key="4">
    <source>
        <dbReference type="ARBA" id="ARBA00005163"/>
    </source>
</evidence>
<keyword evidence="13" id="KW-0408">Iron</keyword>
<dbReference type="Gene3D" id="1.20.1300.10">
    <property type="entry name" value="Fumarate reductase/succinate dehydrogenase, transmembrane subunit"/>
    <property type="match status" value="1"/>
</dbReference>
<dbReference type="GO" id="GO:0016020">
    <property type="term" value="C:membrane"/>
    <property type="evidence" value="ECO:0007669"/>
    <property type="project" value="UniProtKB-SubCell"/>
</dbReference>
<dbReference type="AlphaFoldDB" id="A0A5N0TDN8"/>
<comment type="subcellular location">
    <subcellularLocation>
        <location evidence="3">Membrane</location>
        <topology evidence="3">Multi-pass membrane protein</topology>
    </subcellularLocation>
</comment>
<dbReference type="SUPFAM" id="SSF81343">
    <property type="entry name" value="Fumarate reductase respiratory complex transmembrane subunits"/>
    <property type="match status" value="1"/>
</dbReference>
<dbReference type="GO" id="GO:0020037">
    <property type="term" value="F:heme binding"/>
    <property type="evidence" value="ECO:0007669"/>
    <property type="project" value="InterPro"/>
</dbReference>
<gene>
    <name evidence="16" type="primary">sdhD</name>
    <name evidence="16" type="ORF">F3N42_07220</name>
</gene>
<keyword evidence="12 15" id="KW-1133">Transmembrane helix</keyword>
<comment type="caution">
    <text evidence="16">The sequence shown here is derived from an EMBL/GenBank/DDBJ whole genome shotgun (WGS) entry which is preliminary data.</text>
</comment>
<evidence type="ECO:0000256" key="5">
    <source>
        <dbReference type="ARBA" id="ARBA00019425"/>
    </source>
</evidence>
<evidence type="ECO:0000256" key="12">
    <source>
        <dbReference type="ARBA" id="ARBA00022989"/>
    </source>
</evidence>
<evidence type="ECO:0000256" key="8">
    <source>
        <dbReference type="ARBA" id="ARBA00022617"/>
    </source>
</evidence>
<evidence type="ECO:0000256" key="10">
    <source>
        <dbReference type="ARBA" id="ARBA00022723"/>
    </source>
</evidence>
<keyword evidence="7" id="KW-0816">Tricarboxylic acid cycle</keyword>
<dbReference type="Pfam" id="PF01127">
    <property type="entry name" value="Sdh_cyt"/>
    <property type="match status" value="1"/>
</dbReference>
<feature type="transmembrane region" description="Helical" evidence="15">
    <location>
        <begin position="84"/>
        <end position="105"/>
    </location>
</feature>
<name>A0A5N0TDN8_9GAMM</name>
<dbReference type="InterPro" id="IPR000701">
    <property type="entry name" value="SuccDH_FuR_B_TM-su"/>
</dbReference>
<dbReference type="RefSeq" id="WP_150863746.1">
    <property type="nucleotide sequence ID" value="NZ_VYXP01000004.1"/>
</dbReference>
<proteinExistence type="predicted"/>
<organism evidence="16 17">
    <name type="scientific">Marinihelvus fidelis</name>
    <dbReference type="NCBI Taxonomy" id="2613842"/>
    <lineage>
        <taxon>Bacteria</taxon>
        <taxon>Pseudomonadati</taxon>
        <taxon>Pseudomonadota</taxon>
        <taxon>Gammaproteobacteria</taxon>
        <taxon>Chromatiales</taxon>
        <taxon>Wenzhouxiangellaceae</taxon>
        <taxon>Marinihelvus</taxon>
    </lineage>
</organism>
<evidence type="ECO:0000256" key="14">
    <source>
        <dbReference type="ARBA" id="ARBA00023136"/>
    </source>
</evidence>
<dbReference type="EMBL" id="VYXP01000004">
    <property type="protein sequence ID" value="KAA9131956.1"/>
    <property type="molecule type" value="Genomic_DNA"/>
</dbReference>
<keyword evidence="17" id="KW-1185">Reference proteome</keyword>
<dbReference type="GO" id="GO:0046872">
    <property type="term" value="F:metal ion binding"/>
    <property type="evidence" value="ECO:0007669"/>
    <property type="project" value="UniProtKB-KW"/>
</dbReference>
<evidence type="ECO:0000256" key="7">
    <source>
        <dbReference type="ARBA" id="ARBA00022532"/>
    </source>
</evidence>
<feature type="transmembrane region" description="Helical" evidence="15">
    <location>
        <begin position="44"/>
        <end position="64"/>
    </location>
</feature>
<evidence type="ECO:0000313" key="16">
    <source>
        <dbReference type="EMBL" id="KAA9131956.1"/>
    </source>
</evidence>
<evidence type="ECO:0000256" key="11">
    <source>
        <dbReference type="ARBA" id="ARBA00022982"/>
    </source>
</evidence>
<evidence type="ECO:0000256" key="3">
    <source>
        <dbReference type="ARBA" id="ARBA00004141"/>
    </source>
</evidence>
<evidence type="ECO:0000256" key="15">
    <source>
        <dbReference type="SAM" id="Phobius"/>
    </source>
</evidence>
<comment type="cofactor">
    <cofactor evidence="1">
        <name>heme</name>
        <dbReference type="ChEBI" id="CHEBI:30413"/>
    </cofactor>
</comment>
<evidence type="ECO:0000256" key="6">
    <source>
        <dbReference type="ARBA" id="ARBA00022448"/>
    </source>
</evidence>
<keyword evidence="9 15" id="KW-0812">Transmembrane</keyword>
<accession>A0A5N0TDN8</accession>
<sequence length="112" mass="11883">MSGATTHWFRMRISSIVLVPLCLWLLWAGVTVAGQDYAGATAFMGAWYNAMLAVLFAIATAWHIQSGIGEVIEDYVPAPGLSRFLVGMTRGACLAGVVVVAWSVYTISTGAA</sequence>
<comment type="pathway">
    <text evidence="4">Carbohydrate metabolism; tricarboxylic acid cycle.</text>
</comment>
<keyword evidence="10" id="KW-0479">Metal-binding</keyword>
<evidence type="ECO:0000256" key="1">
    <source>
        <dbReference type="ARBA" id="ARBA00001971"/>
    </source>
</evidence>